<proteinExistence type="predicted"/>
<accession>A0A3B1CQ41</accession>
<sequence length="62" mass="7490">MDAEFDEFKKAVEQILWDRQKRWSQQIENDFHSNIDSTLPEDFDQENLSDVIDIPFVYIILN</sequence>
<evidence type="ECO:0000313" key="1">
    <source>
        <dbReference type="EMBL" id="VAX18827.1"/>
    </source>
</evidence>
<reference evidence="1" key="1">
    <citation type="submission" date="2018-06" db="EMBL/GenBank/DDBJ databases">
        <authorList>
            <person name="Zhirakovskaya E."/>
        </authorList>
    </citation>
    <scope>NUCLEOTIDE SEQUENCE</scope>
</reference>
<protein>
    <submittedName>
        <fullName evidence="1">Uncharacterized protein</fullName>
    </submittedName>
</protein>
<organism evidence="1">
    <name type="scientific">hydrothermal vent metagenome</name>
    <dbReference type="NCBI Taxonomy" id="652676"/>
    <lineage>
        <taxon>unclassified sequences</taxon>
        <taxon>metagenomes</taxon>
        <taxon>ecological metagenomes</taxon>
    </lineage>
</organism>
<dbReference type="EMBL" id="UOGD01000116">
    <property type="protein sequence ID" value="VAX18827.1"/>
    <property type="molecule type" value="Genomic_DNA"/>
</dbReference>
<gene>
    <name evidence="1" type="ORF">MNBD_IGNAVI01-1156</name>
</gene>
<name>A0A3B1CQ41_9ZZZZ</name>
<dbReference type="AlphaFoldDB" id="A0A3B1CQ41"/>